<dbReference type="CDD" id="cd00093">
    <property type="entry name" value="HTH_XRE"/>
    <property type="match status" value="1"/>
</dbReference>
<gene>
    <name evidence="1" type="ORF">SAMN04487884_1393</name>
</gene>
<dbReference type="Proteomes" id="UP000182584">
    <property type="component" value="Unassembled WGS sequence"/>
</dbReference>
<protein>
    <recommendedName>
        <fullName evidence="3">Helix-turn-helix</fullName>
    </recommendedName>
</protein>
<dbReference type="InterPro" id="IPR001387">
    <property type="entry name" value="Cro/C1-type_HTH"/>
</dbReference>
<organism evidence="1 2">
    <name type="scientific">Butyrivibrio fibrisolvens</name>
    <dbReference type="NCBI Taxonomy" id="831"/>
    <lineage>
        <taxon>Bacteria</taxon>
        <taxon>Bacillati</taxon>
        <taxon>Bacillota</taxon>
        <taxon>Clostridia</taxon>
        <taxon>Lachnospirales</taxon>
        <taxon>Lachnospiraceae</taxon>
        <taxon>Butyrivibrio</taxon>
    </lineage>
</organism>
<sequence>MNRNKNHELADVIRLARGDRSLRDYAEVAGVSYMTIYKAEQGDYVPSPKIIKKLTSSSADPQNGVTYEDMMITAEYQDSETLTQKASILAEKMVEESSSRHSDIINVSKNYKGLKDVESTRRMELLDQERRITGILLTAMMSQNIRFNNNVDLDGYSGSKAPNVILNIEKSKIKQWWFDIRCVTGSSSFRPLDIQLALANILEYKTSKEIKGSIVVNDRYAYDYLAGRAYKIAYRGELSVILVDYDCQKVIDECYLANYNEGDHGAEVYLR</sequence>
<dbReference type="EMBL" id="FOGJ01000039">
    <property type="protein sequence ID" value="SES39730.1"/>
    <property type="molecule type" value="Genomic_DNA"/>
</dbReference>
<evidence type="ECO:0000313" key="1">
    <source>
        <dbReference type="EMBL" id="SES39730.1"/>
    </source>
</evidence>
<evidence type="ECO:0000313" key="2">
    <source>
        <dbReference type="Proteomes" id="UP000182584"/>
    </source>
</evidence>
<dbReference type="InterPro" id="IPR010982">
    <property type="entry name" value="Lambda_DNA-bd_dom_sf"/>
</dbReference>
<dbReference type="Gene3D" id="1.10.260.40">
    <property type="entry name" value="lambda repressor-like DNA-binding domains"/>
    <property type="match status" value="1"/>
</dbReference>
<dbReference type="RefSeq" id="WP_074758781.1">
    <property type="nucleotide sequence ID" value="NZ_FOGJ01000039.1"/>
</dbReference>
<evidence type="ECO:0008006" key="3">
    <source>
        <dbReference type="Google" id="ProtNLM"/>
    </source>
</evidence>
<dbReference type="GO" id="GO:0003677">
    <property type="term" value="F:DNA binding"/>
    <property type="evidence" value="ECO:0007669"/>
    <property type="project" value="InterPro"/>
</dbReference>
<dbReference type="SUPFAM" id="SSF47413">
    <property type="entry name" value="lambda repressor-like DNA-binding domains"/>
    <property type="match status" value="1"/>
</dbReference>
<dbReference type="OrthoDB" id="2002339at2"/>
<reference evidence="1 2" key="1">
    <citation type="submission" date="2016-10" db="EMBL/GenBank/DDBJ databases">
        <authorList>
            <person name="de Groot N.N."/>
        </authorList>
    </citation>
    <scope>NUCLEOTIDE SEQUENCE [LARGE SCALE GENOMIC DNA]</scope>
    <source>
        <strain evidence="1 2">AR40</strain>
    </source>
</reference>
<name>A0A1H9X0S8_BUTFI</name>
<dbReference type="AlphaFoldDB" id="A0A1H9X0S8"/>
<accession>A0A1H9X0S8</accession>
<proteinExistence type="predicted"/>